<proteinExistence type="predicted"/>
<dbReference type="EMBL" id="CH963857">
    <property type="protein sequence ID" value="KRF98478.1"/>
    <property type="molecule type" value="Genomic_DNA"/>
</dbReference>
<dbReference type="OrthoDB" id="7357196at2759"/>
<name>A0A0Q9WY25_DROWI</name>
<dbReference type="SUPFAM" id="SSF56436">
    <property type="entry name" value="C-type lectin-like"/>
    <property type="match status" value="1"/>
</dbReference>
<evidence type="ECO:0000313" key="1">
    <source>
        <dbReference type="EMBL" id="KRF98478.1"/>
    </source>
</evidence>
<dbReference type="InterPro" id="IPR016186">
    <property type="entry name" value="C-type_lectin-like/link_sf"/>
</dbReference>
<dbReference type="SMR" id="A0A0Q9WY25"/>
<keyword evidence="2" id="KW-1185">Reference proteome</keyword>
<accession>A0A0Q9WY25</accession>
<dbReference type="Proteomes" id="UP000007798">
    <property type="component" value="Unassembled WGS sequence"/>
</dbReference>
<dbReference type="AlphaFoldDB" id="A0A0Q9WY25"/>
<dbReference type="Gene3D" id="3.10.100.10">
    <property type="entry name" value="Mannose-Binding Protein A, subunit A"/>
    <property type="match status" value="1"/>
</dbReference>
<dbReference type="InParanoid" id="A0A0Q9WY25"/>
<dbReference type="InterPro" id="IPR016187">
    <property type="entry name" value="CTDL_fold"/>
</dbReference>
<sequence length="135" mass="15206">MCRDLNAVLFAFDSLRDQNLLTGNLQVLGIPFNQGYLDSIWTAITSLGTANQTTFVLHHNGQALDYANWCPDEPKDVKGLDCVGYAKIDDIFGYHNIECDLYSSAFVCETRPVTTEDYLCLKKEIFVETQLTVQN</sequence>
<evidence type="ECO:0008006" key="3">
    <source>
        <dbReference type="Google" id="ProtNLM"/>
    </source>
</evidence>
<dbReference type="CDD" id="cd00037">
    <property type="entry name" value="CLECT"/>
    <property type="match status" value="1"/>
</dbReference>
<protein>
    <recommendedName>
        <fullName evidence="3">C-type lectin domain-containing protein</fullName>
    </recommendedName>
</protein>
<reference evidence="1 2" key="1">
    <citation type="journal article" date="2007" name="Nature">
        <title>Evolution of genes and genomes on the Drosophila phylogeny.</title>
        <authorList>
            <consortium name="Drosophila 12 Genomes Consortium"/>
            <person name="Clark A.G."/>
            <person name="Eisen M.B."/>
            <person name="Smith D.R."/>
            <person name="Bergman C.M."/>
            <person name="Oliver B."/>
            <person name="Markow T.A."/>
            <person name="Kaufman T.C."/>
            <person name="Kellis M."/>
            <person name="Gelbart W."/>
            <person name="Iyer V.N."/>
            <person name="Pollard D.A."/>
            <person name="Sackton T.B."/>
            <person name="Larracuente A.M."/>
            <person name="Singh N.D."/>
            <person name="Abad J.P."/>
            <person name="Abt D.N."/>
            <person name="Adryan B."/>
            <person name="Aguade M."/>
            <person name="Akashi H."/>
            <person name="Anderson W.W."/>
            <person name="Aquadro C.F."/>
            <person name="Ardell D.H."/>
            <person name="Arguello R."/>
            <person name="Artieri C.G."/>
            <person name="Barbash D.A."/>
            <person name="Barker D."/>
            <person name="Barsanti P."/>
            <person name="Batterham P."/>
            <person name="Batzoglou S."/>
            <person name="Begun D."/>
            <person name="Bhutkar A."/>
            <person name="Blanco E."/>
            <person name="Bosak S.A."/>
            <person name="Bradley R.K."/>
            <person name="Brand A.D."/>
            <person name="Brent M.R."/>
            <person name="Brooks A.N."/>
            <person name="Brown R.H."/>
            <person name="Butlin R.K."/>
            <person name="Caggese C."/>
            <person name="Calvi B.R."/>
            <person name="Bernardo de Carvalho A."/>
            <person name="Caspi A."/>
            <person name="Castrezana S."/>
            <person name="Celniker S.E."/>
            <person name="Chang J.L."/>
            <person name="Chapple C."/>
            <person name="Chatterji S."/>
            <person name="Chinwalla A."/>
            <person name="Civetta A."/>
            <person name="Clifton S.W."/>
            <person name="Comeron J.M."/>
            <person name="Costello J.C."/>
            <person name="Coyne J.A."/>
            <person name="Daub J."/>
            <person name="David R.G."/>
            <person name="Delcher A.L."/>
            <person name="Delehaunty K."/>
            <person name="Do C.B."/>
            <person name="Ebling H."/>
            <person name="Edwards K."/>
            <person name="Eickbush T."/>
            <person name="Evans J.D."/>
            <person name="Filipski A."/>
            <person name="Findeiss S."/>
            <person name="Freyhult E."/>
            <person name="Fulton L."/>
            <person name="Fulton R."/>
            <person name="Garcia A.C."/>
            <person name="Gardiner A."/>
            <person name="Garfield D.A."/>
            <person name="Garvin B.E."/>
            <person name="Gibson G."/>
            <person name="Gilbert D."/>
            <person name="Gnerre S."/>
            <person name="Godfrey J."/>
            <person name="Good R."/>
            <person name="Gotea V."/>
            <person name="Gravely B."/>
            <person name="Greenberg A.J."/>
            <person name="Griffiths-Jones S."/>
            <person name="Gross S."/>
            <person name="Guigo R."/>
            <person name="Gustafson E.A."/>
            <person name="Haerty W."/>
            <person name="Hahn M.W."/>
            <person name="Halligan D.L."/>
            <person name="Halpern A.L."/>
            <person name="Halter G.M."/>
            <person name="Han M.V."/>
            <person name="Heger A."/>
            <person name="Hillier L."/>
            <person name="Hinrichs A.S."/>
            <person name="Holmes I."/>
            <person name="Hoskins R.A."/>
            <person name="Hubisz M.J."/>
            <person name="Hultmark D."/>
            <person name="Huntley M.A."/>
            <person name="Jaffe D.B."/>
            <person name="Jagadeeshan S."/>
            <person name="Jeck W.R."/>
            <person name="Johnson J."/>
            <person name="Jones C.D."/>
            <person name="Jordan W.C."/>
            <person name="Karpen G.H."/>
            <person name="Kataoka E."/>
            <person name="Keightley P.D."/>
            <person name="Kheradpour P."/>
            <person name="Kirkness E.F."/>
            <person name="Koerich L.B."/>
            <person name="Kristiansen K."/>
            <person name="Kudrna D."/>
            <person name="Kulathinal R.J."/>
            <person name="Kumar S."/>
            <person name="Kwok R."/>
            <person name="Lander E."/>
            <person name="Langley C.H."/>
            <person name="Lapoint R."/>
            <person name="Lazzaro B.P."/>
            <person name="Lee S.J."/>
            <person name="Levesque L."/>
            <person name="Li R."/>
            <person name="Lin C.F."/>
            <person name="Lin M.F."/>
            <person name="Lindblad-Toh K."/>
            <person name="Llopart A."/>
            <person name="Long M."/>
            <person name="Low L."/>
            <person name="Lozovsky E."/>
            <person name="Lu J."/>
            <person name="Luo M."/>
            <person name="Machado C.A."/>
            <person name="Makalowski W."/>
            <person name="Marzo M."/>
            <person name="Matsuda M."/>
            <person name="Matzkin L."/>
            <person name="McAllister B."/>
            <person name="McBride C.S."/>
            <person name="McKernan B."/>
            <person name="McKernan K."/>
            <person name="Mendez-Lago M."/>
            <person name="Minx P."/>
            <person name="Mollenhauer M.U."/>
            <person name="Montooth K."/>
            <person name="Mount S.M."/>
            <person name="Mu X."/>
            <person name="Myers E."/>
            <person name="Negre B."/>
            <person name="Newfeld S."/>
            <person name="Nielsen R."/>
            <person name="Noor M.A."/>
            <person name="O'Grady P."/>
            <person name="Pachter L."/>
            <person name="Papaceit M."/>
            <person name="Parisi M.J."/>
            <person name="Parisi M."/>
            <person name="Parts L."/>
            <person name="Pedersen J.S."/>
            <person name="Pesole G."/>
            <person name="Phillippy A.M."/>
            <person name="Ponting C.P."/>
            <person name="Pop M."/>
            <person name="Porcelli D."/>
            <person name="Powell J.R."/>
            <person name="Prohaska S."/>
            <person name="Pruitt K."/>
            <person name="Puig M."/>
            <person name="Quesneville H."/>
            <person name="Ram K.R."/>
            <person name="Rand D."/>
            <person name="Rasmussen M.D."/>
            <person name="Reed L.K."/>
            <person name="Reenan R."/>
            <person name="Reily A."/>
            <person name="Remington K.A."/>
            <person name="Rieger T.T."/>
            <person name="Ritchie M.G."/>
            <person name="Robin C."/>
            <person name="Rogers Y.H."/>
            <person name="Rohde C."/>
            <person name="Rozas J."/>
            <person name="Rubenfield M.J."/>
            <person name="Ruiz A."/>
            <person name="Russo S."/>
            <person name="Salzberg S.L."/>
            <person name="Sanchez-Gracia A."/>
            <person name="Saranga D.J."/>
            <person name="Sato H."/>
            <person name="Schaeffer S.W."/>
            <person name="Schatz M.C."/>
            <person name="Schlenke T."/>
            <person name="Schwartz R."/>
            <person name="Segarra C."/>
            <person name="Singh R.S."/>
            <person name="Sirot L."/>
            <person name="Sirota M."/>
            <person name="Sisneros N.B."/>
            <person name="Smith C.D."/>
            <person name="Smith T.F."/>
            <person name="Spieth J."/>
            <person name="Stage D.E."/>
            <person name="Stark A."/>
            <person name="Stephan W."/>
            <person name="Strausberg R.L."/>
            <person name="Strempel S."/>
            <person name="Sturgill D."/>
            <person name="Sutton G."/>
            <person name="Sutton G.G."/>
            <person name="Tao W."/>
            <person name="Teichmann S."/>
            <person name="Tobari Y.N."/>
            <person name="Tomimura Y."/>
            <person name="Tsolas J.M."/>
            <person name="Valente V.L."/>
            <person name="Venter E."/>
            <person name="Venter J.C."/>
            <person name="Vicario S."/>
            <person name="Vieira F.G."/>
            <person name="Vilella A.J."/>
            <person name="Villasante A."/>
            <person name="Walenz B."/>
            <person name="Wang J."/>
            <person name="Wasserman M."/>
            <person name="Watts T."/>
            <person name="Wilson D."/>
            <person name="Wilson R.K."/>
            <person name="Wing R.A."/>
            <person name="Wolfner M.F."/>
            <person name="Wong A."/>
            <person name="Wong G.K."/>
            <person name="Wu C.I."/>
            <person name="Wu G."/>
            <person name="Yamamoto D."/>
            <person name="Yang H.P."/>
            <person name="Yang S.P."/>
            <person name="Yorke J.A."/>
            <person name="Yoshida K."/>
            <person name="Zdobnov E."/>
            <person name="Zhang P."/>
            <person name="Zhang Y."/>
            <person name="Zimin A.V."/>
            <person name="Baldwin J."/>
            <person name="Abdouelleil A."/>
            <person name="Abdulkadir J."/>
            <person name="Abebe A."/>
            <person name="Abera B."/>
            <person name="Abreu J."/>
            <person name="Acer S.C."/>
            <person name="Aftuck L."/>
            <person name="Alexander A."/>
            <person name="An P."/>
            <person name="Anderson E."/>
            <person name="Anderson S."/>
            <person name="Arachi H."/>
            <person name="Azer M."/>
            <person name="Bachantsang P."/>
            <person name="Barry A."/>
            <person name="Bayul T."/>
            <person name="Berlin A."/>
            <person name="Bessette D."/>
            <person name="Bloom T."/>
            <person name="Blye J."/>
            <person name="Boguslavskiy L."/>
            <person name="Bonnet C."/>
            <person name="Boukhgalter B."/>
            <person name="Bourzgui I."/>
            <person name="Brown A."/>
            <person name="Cahill P."/>
            <person name="Channer S."/>
            <person name="Cheshatsang Y."/>
            <person name="Chuda L."/>
            <person name="Citroen M."/>
            <person name="Collymore A."/>
            <person name="Cooke P."/>
            <person name="Costello M."/>
            <person name="D'Aco K."/>
            <person name="Daza R."/>
            <person name="De Haan G."/>
            <person name="DeGray S."/>
            <person name="DeMaso C."/>
            <person name="Dhargay N."/>
            <person name="Dooley K."/>
            <person name="Dooley E."/>
            <person name="Doricent M."/>
            <person name="Dorje P."/>
            <person name="Dorjee K."/>
            <person name="Dupes A."/>
            <person name="Elong R."/>
            <person name="Falk J."/>
            <person name="Farina A."/>
            <person name="Faro S."/>
            <person name="Ferguson D."/>
            <person name="Fisher S."/>
            <person name="Foley C.D."/>
            <person name="Franke A."/>
            <person name="Friedrich D."/>
            <person name="Gadbois L."/>
            <person name="Gearin G."/>
            <person name="Gearin C.R."/>
            <person name="Giannoukos G."/>
            <person name="Goode T."/>
            <person name="Graham J."/>
            <person name="Grandbois E."/>
            <person name="Grewal S."/>
            <person name="Gyaltsen K."/>
            <person name="Hafez N."/>
            <person name="Hagos B."/>
            <person name="Hall J."/>
            <person name="Henson C."/>
            <person name="Hollinger A."/>
            <person name="Honan T."/>
            <person name="Huard M.D."/>
            <person name="Hughes L."/>
            <person name="Hurhula B."/>
            <person name="Husby M.E."/>
            <person name="Kamat A."/>
            <person name="Kanga B."/>
            <person name="Kashin S."/>
            <person name="Khazanovich D."/>
            <person name="Kisner P."/>
            <person name="Lance K."/>
            <person name="Lara M."/>
            <person name="Lee W."/>
            <person name="Lennon N."/>
            <person name="Letendre F."/>
            <person name="LeVine R."/>
            <person name="Lipovsky A."/>
            <person name="Liu X."/>
            <person name="Liu J."/>
            <person name="Liu S."/>
            <person name="Lokyitsang T."/>
            <person name="Lokyitsang Y."/>
            <person name="Lubonja R."/>
            <person name="Lui A."/>
            <person name="MacDonald P."/>
            <person name="Magnisalis V."/>
            <person name="Maru K."/>
            <person name="Matthews C."/>
            <person name="McCusker W."/>
            <person name="McDonough S."/>
            <person name="Mehta T."/>
            <person name="Meldrim J."/>
            <person name="Meneus L."/>
            <person name="Mihai O."/>
            <person name="Mihalev A."/>
            <person name="Mihova T."/>
            <person name="Mittelman R."/>
            <person name="Mlenga V."/>
            <person name="Montmayeur A."/>
            <person name="Mulrain L."/>
            <person name="Navidi A."/>
            <person name="Naylor J."/>
            <person name="Negash T."/>
            <person name="Nguyen T."/>
            <person name="Nguyen N."/>
            <person name="Nicol R."/>
            <person name="Norbu C."/>
            <person name="Norbu N."/>
            <person name="Novod N."/>
            <person name="O'Neill B."/>
            <person name="Osman S."/>
            <person name="Markiewicz E."/>
            <person name="Oyono O.L."/>
            <person name="Patti C."/>
            <person name="Phunkhang P."/>
            <person name="Pierre F."/>
            <person name="Priest M."/>
            <person name="Raghuraman S."/>
            <person name="Rege F."/>
            <person name="Reyes R."/>
            <person name="Rise C."/>
            <person name="Rogov P."/>
            <person name="Ross K."/>
            <person name="Ryan E."/>
            <person name="Settipalli S."/>
            <person name="Shea T."/>
            <person name="Sherpa N."/>
            <person name="Shi L."/>
            <person name="Shih D."/>
            <person name="Sparrow T."/>
            <person name="Spaulding J."/>
            <person name="Stalker J."/>
            <person name="Stange-Thomann N."/>
            <person name="Stavropoulos S."/>
            <person name="Stone C."/>
            <person name="Strader C."/>
            <person name="Tesfaye S."/>
            <person name="Thomson T."/>
            <person name="Thoulutsang Y."/>
            <person name="Thoulutsang D."/>
            <person name="Topham K."/>
            <person name="Topping I."/>
            <person name="Tsamla T."/>
            <person name="Vassiliev H."/>
            <person name="Vo A."/>
            <person name="Wangchuk T."/>
            <person name="Wangdi T."/>
            <person name="Weiand M."/>
            <person name="Wilkinson J."/>
            <person name="Wilson A."/>
            <person name="Yadav S."/>
            <person name="Young G."/>
            <person name="Yu Q."/>
            <person name="Zembek L."/>
            <person name="Zhong D."/>
            <person name="Zimmer A."/>
            <person name="Zwirko Z."/>
            <person name="Jaffe D.B."/>
            <person name="Alvarez P."/>
            <person name="Brockman W."/>
            <person name="Butler J."/>
            <person name="Chin C."/>
            <person name="Gnerre S."/>
            <person name="Grabherr M."/>
            <person name="Kleber M."/>
            <person name="Mauceli E."/>
            <person name="MacCallum I."/>
        </authorList>
    </citation>
    <scope>NUCLEOTIDE SEQUENCE [LARGE SCALE GENOMIC DNA]</scope>
    <source>
        <strain evidence="2">Tucson 14030-0811.24</strain>
    </source>
</reference>
<organism evidence="1 2">
    <name type="scientific">Drosophila willistoni</name>
    <name type="common">Fruit fly</name>
    <dbReference type="NCBI Taxonomy" id="7260"/>
    <lineage>
        <taxon>Eukaryota</taxon>
        <taxon>Metazoa</taxon>
        <taxon>Ecdysozoa</taxon>
        <taxon>Arthropoda</taxon>
        <taxon>Hexapoda</taxon>
        <taxon>Insecta</taxon>
        <taxon>Pterygota</taxon>
        <taxon>Neoptera</taxon>
        <taxon>Endopterygota</taxon>
        <taxon>Diptera</taxon>
        <taxon>Brachycera</taxon>
        <taxon>Muscomorpha</taxon>
        <taxon>Ephydroidea</taxon>
        <taxon>Drosophilidae</taxon>
        <taxon>Drosophila</taxon>
        <taxon>Sophophora</taxon>
    </lineage>
</organism>
<evidence type="ECO:0000313" key="2">
    <source>
        <dbReference type="Proteomes" id="UP000007798"/>
    </source>
</evidence>
<gene>
    <name evidence="1" type="primary">Dwil\GK28240</name>
    <name evidence="1" type="ORF">Dwil_GK28240</name>
</gene>